<proteinExistence type="predicted"/>
<comment type="caution">
    <text evidence="1">The sequence shown here is derived from an EMBL/GenBank/DDBJ whole genome shotgun (WGS) entry which is preliminary data.</text>
</comment>
<keyword evidence="2" id="KW-1185">Reference proteome</keyword>
<dbReference type="Proteomes" id="UP001589891">
    <property type="component" value="Unassembled WGS sequence"/>
</dbReference>
<reference evidence="1 2" key="1">
    <citation type="submission" date="2024-09" db="EMBL/GenBank/DDBJ databases">
        <authorList>
            <person name="Sun Q."/>
            <person name="Mori K."/>
        </authorList>
    </citation>
    <scope>NUCLEOTIDE SEQUENCE [LARGE SCALE GENOMIC DNA]</scope>
    <source>
        <strain evidence="1 2">NCAIM B.01794</strain>
    </source>
</reference>
<protein>
    <submittedName>
        <fullName evidence="1">Uncharacterized protein</fullName>
    </submittedName>
</protein>
<organism evidence="1 2">
    <name type="scientific">Azorhizophilus paspali</name>
    <name type="common">Azotobacter paspali</name>
    <dbReference type="NCBI Taxonomy" id="69963"/>
    <lineage>
        <taxon>Bacteria</taxon>
        <taxon>Pseudomonadati</taxon>
        <taxon>Pseudomonadota</taxon>
        <taxon>Gammaproteobacteria</taxon>
        <taxon>Pseudomonadales</taxon>
        <taxon>Pseudomonadaceae</taxon>
        <taxon>Azorhizophilus</taxon>
    </lineage>
</organism>
<accession>A0ABV6SGM9</accession>
<feature type="non-terminal residue" evidence="1">
    <location>
        <position position="1"/>
    </location>
</feature>
<gene>
    <name evidence="1" type="ORF">ACFFGX_03225</name>
</gene>
<name>A0ABV6SGM9_AZOPA</name>
<evidence type="ECO:0000313" key="2">
    <source>
        <dbReference type="Proteomes" id="UP001589891"/>
    </source>
</evidence>
<evidence type="ECO:0000313" key="1">
    <source>
        <dbReference type="EMBL" id="MFC0708646.1"/>
    </source>
</evidence>
<dbReference type="EMBL" id="JBHLSS010000022">
    <property type="protein sequence ID" value="MFC0708646.1"/>
    <property type="molecule type" value="Genomic_DNA"/>
</dbReference>
<sequence>HGRVDDASAKIGTVCSSHSGLLVRAGEENRNDQEEQPLYVEFVFSKNALALISSGYPAQRTTRLSLAEDSFRPGREGRSCHIGPVPFEEGT</sequence>